<reference evidence="6 7" key="1">
    <citation type="journal article" date="2013" name="Mar. Genomics">
        <title>Expression of sulfatases in Rhodopirellula baltica and the diversity of sulfatases in the genus Rhodopirellula.</title>
        <authorList>
            <person name="Wegner C.E."/>
            <person name="Richter-Heitmann T."/>
            <person name="Klindworth A."/>
            <person name="Klockow C."/>
            <person name="Richter M."/>
            <person name="Achstetter T."/>
            <person name="Glockner F.O."/>
            <person name="Harder J."/>
        </authorList>
    </citation>
    <scope>NUCLEOTIDE SEQUENCE [LARGE SCALE GENOMIC DNA]</scope>
    <source>
        <strain evidence="6 7">SM41</strain>
    </source>
</reference>
<evidence type="ECO:0000313" key="7">
    <source>
        <dbReference type="Proteomes" id="UP000011885"/>
    </source>
</evidence>
<dbReference type="AlphaFoldDB" id="M5UEC6"/>
<keyword evidence="7" id="KW-1185">Reference proteome</keyword>
<dbReference type="PROSITE" id="PS00681">
    <property type="entry name" value="CHAPERONINS_CPN10"/>
    <property type="match status" value="1"/>
</dbReference>
<dbReference type="NCBIfam" id="NF001533">
    <property type="entry name" value="PRK00364.2-4"/>
    <property type="match status" value="1"/>
</dbReference>
<keyword evidence="3" id="KW-0963">Cytoplasm</keyword>
<dbReference type="Gene3D" id="2.30.33.40">
    <property type="entry name" value="GroES chaperonin"/>
    <property type="match status" value="1"/>
</dbReference>
<dbReference type="FunFam" id="2.30.33.40:FF:000001">
    <property type="entry name" value="10 kDa chaperonin"/>
    <property type="match status" value="1"/>
</dbReference>
<comment type="subunit">
    <text evidence="3">Heptamer of 7 subunits arranged in a ring. Interacts with the chaperonin GroEL.</text>
</comment>
<dbReference type="NCBIfam" id="NF001531">
    <property type="entry name" value="PRK00364.2-2"/>
    <property type="match status" value="1"/>
</dbReference>
<protein>
    <recommendedName>
        <fullName evidence="3">Co-chaperonin GroES</fullName>
    </recommendedName>
    <alternativeName>
        <fullName evidence="3">10 kDa chaperonin</fullName>
    </alternativeName>
    <alternativeName>
        <fullName evidence="3">Chaperonin-10</fullName>
        <shortName evidence="3">Cpn10</shortName>
    </alternativeName>
</protein>
<dbReference type="Pfam" id="PF00166">
    <property type="entry name" value="Cpn10"/>
    <property type="match status" value="1"/>
</dbReference>
<dbReference type="PANTHER" id="PTHR10772:SF58">
    <property type="entry name" value="CO-CHAPERONIN GROES"/>
    <property type="match status" value="1"/>
</dbReference>
<feature type="compositionally biased region" description="Basic and acidic residues" evidence="5">
    <location>
        <begin position="1"/>
        <end position="12"/>
    </location>
</feature>
<evidence type="ECO:0000256" key="4">
    <source>
        <dbReference type="RuleBase" id="RU000535"/>
    </source>
</evidence>
<evidence type="ECO:0000256" key="5">
    <source>
        <dbReference type="SAM" id="MobiDB-lite"/>
    </source>
</evidence>
<evidence type="ECO:0000256" key="3">
    <source>
        <dbReference type="HAMAP-Rule" id="MF_00580"/>
    </source>
</evidence>
<dbReference type="GO" id="GO:0051087">
    <property type="term" value="F:protein-folding chaperone binding"/>
    <property type="evidence" value="ECO:0007669"/>
    <property type="project" value="TreeGrafter"/>
</dbReference>
<dbReference type="PRINTS" id="PR00297">
    <property type="entry name" value="CHAPERONIN10"/>
</dbReference>
<evidence type="ECO:0000256" key="1">
    <source>
        <dbReference type="ARBA" id="ARBA00006975"/>
    </source>
</evidence>
<gene>
    <name evidence="3" type="primary">groES</name>
    <name evidence="3" type="synonym">groS</name>
    <name evidence="6" type="ORF">RSSM_04183</name>
</gene>
<dbReference type="InterPro" id="IPR011032">
    <property type="entry name" value="GroES-like_sf"/>
</dbReference>
<dbReference type="CDD" id="cd00320">
    <property type="entry name" value="cpn10"/>
    <property type="match status" value="1"/>
</dbReference>
<dbReference type="HAMAP" id="MF_00580">
    <property type="entry name" value="CH10"/>
    <property type="match status" value="1"/>
</dbReference>
<accession>M5UEC6</accession>
<dbReference type="EMBL" id="ANOH01000280">
    <property type="protein sequence ID" value="EMI54358.1"/>
    <property type="molecule type" value="Genomic_DNA"/>
</dbReference>
<dbReference type="PANTHER" id="PTHR10772">
    <property type="entry name" value="10 KDA HEAT SHOCK PROTEIN"/>
    <property type="match status" value="1"/>
</dbReference>
<feature type="region of interest" description="Disordered" evidence="5">
    <location>
        <begin position="1"/>
        <end position="52"/>
    </location>
</feature>
<evidence type="ECO:0000313" key="6">
    <source>
        <dbReference type="EMBL" id="EMI54358.1"/>
    </source>
</evidence>
<dbReference type="InterPro" id="IPR037124">
    <property type="entry name" value="Chaperonin_GroES_sf"/>
</dbReference>
<organism evidence="6 7">
    <name type="scientific">Rhodopirellula sallentina SM41</name>
    <dbReference type="NCBI Taxonomy" id="1263870"/>
    <lineage>
        <taxon>Bacteria</taxon>
        <taxon>Pseudomonadati</taxon>
        <taxon>Planctomycetota</taxon>
        <taxon>Planctomycetia</taxon>
        <taxon>Pirellulales</taxon>
        <taxon>Pirellulaceae</taxon>
        <taxon>Rhodopirellula</taxon>
    </lineage>
</organism>
<sequence length="161" mass="17493">MTWRSVRADEIVARNPPPAAPLSRRATDRNRRRPLAASLKLTQSPQSAPFKKGFTDMATATKKASKIRLQPLGERIVVQREESESTTAGGIVLPDSAQEKPARGTVIAIGTGKQLDDGSRAPSQLAEGDRVLFSSYAGETVEIDDVEYLLMREDDVLAVFG</sequence>
<feature type="region of interest" description="Disordered" evidence="5">
    <location>
        <begin position="80"/>
        <end position="99"/>
    </location>
</feature>
<dbReference type="GO" id="GO:0051082">
    <property type="term" value="F:unfolded protein binding"/>
    <property type="evidence" value="ECO:0007669"/>
    <property type="project" value="TreeGrafter"/>
</dbReference>
<name>M5UEC6_9BACT</name>
<evidence type="ECO:0000256" key="2">
    <source>
        <dbReference type="ARBA" id="ARBA00023186"/>
    </source>
</evidence>
<dbReference type="GO" id="GO:0046872">
    <property type="term" value="F:metal ion binding"/>
    <property type="evidence" value="ECO:0007669"/>
    <property type="project" value="TreeGrafter"/>
</dbReference>
<dbReference type="SMART" id="SM00883">
    <property type="entry name" value="Cpn10"/>
    <property type="match status" value="1"/>
</dbReference>
<keyword evidence="2 3" id="KW-0143">Chaperone</keyword>
<dbReference type="InterPro" id="IPR020818">
    <property type="entry name" value="Chaperonin_GroES"/>
</dbReference>
<dbReference type="Proteomes" id="UP000011885">
    <property type="component" value="Unassembled WGS sequence"/>
</dbReference>
<proteinExistence type="inferred from homology"/>
<dbReference type="GO" id="GO:0044183">
    <property type="term" value="F:protein folding chaperone"/>
    <property type="evidence" value="ECO:0007669"/>
    <property type="project" value="InterPro"/>
</dbReference>
<dbReference type="GO" id="GO:0005524">
    <property type="term" value="F:ATP binding"/>
    <property type="evidence" value="ECO:0007669"/>
    <property type="project" value="InterPro"/>
</dbReference>
<dbReference type="InterPro" id="IPR018369">
    <property type="entry name" value="Chaprnonin_Cpn10_CS"/>
</dbReference>
<dbReference type="GO" id="GO:0005737">
    <property type="term" value="C:cytoplasm"/>
    <property type="evidence" value="ECO:0007669"/>
    <property type="project" value="UniProtKB-SubCell"/>
</dbReference>
<comment type="similarity">
    <text evidence="1 3 4">Belongs to the GroES chaperonin family.</text>
</comment>
<comment type="function">
    <text evidence="3 4">Together with the chaperonin GroEL, plays an essential role in assisting protein folding. The GroEL-GroES system forms a nano-cage that allows encapsulation of the non-native substrate proteins and provides a physical environment optimized to promote and accelerate protein folding. GroES binds to the apical surface of the GroEL ring, thereby capping the opening of the GroEL channel.</text>
</comment>
<dbReference type="SUPFAM" id="SSF50129">
    <property type="entry name" value="GroES-like"/>
    <property type="match status" value="1"/>
</dbReference>
<dbReference type="PATRIC" id="fig|1263870.3.peg.4428"/>
<comment type="caution">
    <text evidence="6">The sequence shown here is derived from an EMBL/GenBank/DDBJ whole genome shotgun (WGS) entry which is preliminary data.</text>
</comment>
<comment type="subcellular location">
    <subcellularLocation>
        <location evidence="3">Cytoplasm</location>
    </subcellularLocation>
</comment>